<gene>
    <name evidence="2" type="ORF">Gferi_00100</name>
</gene>
<dbReference type="KEGG" id="gfe:Gferi_00100"/>
<dbReference type="EMBL" id="CP017269">
    <property type="protein sequence ID" value="AOT68118.1"/>
    <property type="molecule type" value="Genomic_DNA"/>
</dbReference>
<dbReference type="InterPro" id="IPR016181">
    <property type="entry name" value="Acyl_CoA_acyltransferase"/>
</dbReference>
<keyword evidence="3" id="KW-1185">Reference proteome</keyword>
<dbReference type="GO" id="GO:0016747">
    <property type="term" value="F:acyltransferase activity, transferring groups other than amino-acyl groups"/>
    <property type="evidence" value="ECO:0007669"/>
    <property type="project" value="InterPro"/>
</dbReference>
<proteinExistence type="predicted"/>
<evidence type="ECO:0000313" key="3">
    <source>
        <dbReference type="Proteomes" id="UP000095743"/>
    </source>
</evidence>
<protein>
    <recommendedName>
        <fullName evidence="1">N-acetyltransferase domain-containing protein</fullName>
    </recommendedName>
</protein>
<dbReference type="InterPro" id="IPR000182">
    <property type="entry name" value="GNAT_dom"/>
</dbReference>
<dbReference type="Gene3D" id="3.40.630.30">
    <property type="match status" value="1"/>
</dbReference>
<dbReference type="Proteomes" id="UP000095743">
    <property type="component" value="Chromosome"/>
</dbReference>
<accession>A0A1D8GB45</accession>
<dbReference type="PROSITE" id="PS51186">
    <property type="entry name" value="GNAT"/>
    <property type="match status" value="1"/>
</dbReference>
<organism evidence="2 3">
    <name type="scientific">Geosporobacter ferrireducens</name>
    <dbReference type="NCBI Taxonomy" id="1424294"/>
    <lineage>
        <taxon>Bacteria</taxon>
        <taxon>Bacillati</taxon>
        <taxon>Bacillota</taxon>
        <taxon>Clostridia</taxon>
        <taxon>Peptostreptococcales</taxon>
        <taxon>Thermotaleaceae</taxon>
        <taxon>Geosporobacter</taxon>
    </lineage>
</organism>
<sequence length="154" mass="17490">MLEIKVSSEKDIPMIEELLLESKLKLDSLDKVFPNSMIAYDSGNPVAAAGFSYAEKEAVIQYVVVQKRRQREYLGDGIVKALLNFADKKGIKWVYVKGIDIGHFFSRVGFEEISYDHLLATGSPFVKNQFNREDIIFTATLPDFFLRACRSNKS</sequence>
<evidence type="ECO:0000259" key="1">
    <source>
        <dbReference type="PROSITE" id="PS51186"/>
    </source>
</evidence>
<dbReference type="OrthoDB" id="1953933at2"/>
<evidence type="ECO:0000313" key="2">
    <source>
        <dbReference type="EMBL" id="AOT68118.1"/>
    </source>
</evidence>
<dbReference type="SUPFAM" id="SSF55729">
    <property type="entry name" value="Acyl-CoA N-acyltransferases (Nat)"/>
    <property type="match status" value="1"/>
</dbReference>
<dbReference type="STRING" id="1424294.Gferi_00100"/>
<feature type="domain" description="N-acetyltransferase" evidence="1">
    <location>
        <begin position="2"/>
        <end position="132"/>
    </location>
</feature>
<reference evidence="2 3" key="1">
    <citation type="submission" date="2016-09" db="EMBL/GenBank/DDBJ databases">
        <title>Genomic analysis reveals versatility of anaerobic energy metabolism of Geosporobacter ferrireducens IRF9 of phylum Firmicutes.</title>
        <authorList>
            <person name="Kim S.-J."/>
        </authorList>
    </citation>
    <scope>NUCLEOTIDE SEQUENCE [LARGE SCALE GENOMIC DNA]</scope>
    <source>
        <strain evidence="2 3">IRF9</strain>
    </source>
</reference>
<dbReference type="RefSeq" id="WP_069973672.1">
    <property type="nucleotide sequence ID" value="NZ_CP017269.1"/>
</dbReference>
<dbReference type="AlphaFoldDB" id="A0A1D8GB45"/>
<name>A0A1D8GB45_9FIRM</name>